<evidence type="ECO:0000313" key="5">
    <source>
        <dbReference type="Proteomes" id="UP000008281"/>
    </source>
</evidence>
<dbReference type="PANTHER" id="PTHR23022">
    <property type="entry name" value="TRANSPOSABLE ELEMENT-RELATED"/>
    <property type="match status" value="1"/>
</dbReference>
<proteinExistence type="predicted"/>
<evidence type="ECO:0000256" key="2">
    <source>
        <dbReference type="SAM" id="MobiDB-lite"/>
    </source>
</evidence>
<dbReference type="GO" id="GO:0005634">
    <property type="term" value="C:nucleus"/>
    <property type="evidence" value="ECO:0007669"/>
    <property type="project" value="UniProtKB-SubCell"/>
</dbReference>
<dbReference type="GO" id="GO:0003677">
    <property type="term" value="F:DNA binding"/>
    <property type="evidence" value="ECO:0007669"/>
    <property type="project" value="InterPro"/>
</dbReference>
<dbReference type="HOGENOM" id="CLU_033666_16_3_1"/>
<dbReference type="GO" id="GO:0006313">
    <property type="term" value="P:DNA transposition"/>
    <property type="evidence" value="ECO:0007669"/>
    <property type="project" value="InterPro"/>
</dbReference>
<protein>
    <recommendedName>
        <fullName evidence="3">Transposase Tc1-like domain-containing protein</fullName>
    </recommendedName>
</protein>
<gene>
    <name evidence="4" type="ORF">CRE_17096</name>
</gene>
<reference evidence="4" key="1">
    <citation type="submission" date="2007-07" db="EMBL/GenBank/DDBJ databases">
        <title>PCAP assembly of the Caenorhabditis remanei genome.</title>
        <authorList>
            <consortium name="The Caenorhabditis remanei Sequencing Consortium"/>
            <person name="Wilson R.K."/>
        </authorList>
    </citation>
    <scope>NUCLEOTIDE SEQUENCE [LARGE SCALE GENOMIC DNA]</scope>
    <source>
        <strain evidence="4">PB4641</strain>
    </source>
</reference>
<dbReference type="Proteomes" id="UP000008281">
    <property type="component" value="Unassembled WGS sequence"/>
</dbReference>
<feature type="compositionally biased region" description="Basic and acidic residues" evidence="2">
    <location>
        <begin position="36"/>
        <end position="54"/>
    </location>
</feature>
<dbReference type="GO" id="GO:0015074">
    <property type="term" value="P:DNA integration"/>
    <property type="evidence" value="ECO:0007669"/>
    <property type="project" value="InterPro"/>
</dbReference>
<dbReference type="EMBL" id="DS268431">
    <property type="protein sequence ID" value="EFO96900.1"/>
    <property type="molecule type" value="Genomic_DNA"/>
</dbReference>
<dbReference type="InterPro" id="IPR052338">
    <property type="entry name" value="Transposase_5"/>
</dbReference>
<dbReference type="InParanoid" id="E3MA47"/>
<evidence type="ECO:0000256" key="1">
    <source>
        <dbReference type="ARBA" id="ARBA00004123"/>
    </source>
</evidence>
<dbReference type="InterPro" id="IPR009057">
    <property type="entry name" value="Homeodomain-like_sf"/>
</dbReference>
<organism evidence="5">
    <name type="scientific">Caenorhabditis remanei</name>
    <name type="common">Caenorhabditis vulgaris</name>
    <dbReference type="NCBI Taxonomy" id="31234"/>
    <lineage>
        <taxon>Eukaryota</taxon>
        <taxon>Metazoa</taxon>
        <taxon>Ecdysozoa</taxon>
        <taxon>Nematoda</taxon>
        <taxon>Chromadorea</taxon>
        <taxon>Rhabditida</taxon>
        <taxon>Rhabditina</taxon>
        <taxon>Rhabditomorpha</taxon>
        <taxon>Rhabditoidea</taxon>
        <taxon>Rhabditidae</taxon>
        <taxon>Peloderinae</taxon>
        <taxon>Caenorhabditis</taxon>
    </lineage>
</organism>
<dbReference type="PANTHER" id="PTHR23022:SF134">
    <property type="entry name" value="TRANSPOSABLE ELEMENT TC1 TRANSPOSASE"/>
    <property type="match status" value="1"/>
</dbReference>
<dbReference type="OrthoDB" id="5865009at2759"/>
<evidence type="ECO:0000313" key="4">
    <source>
        <dbReference type="EMBL" id="EFO96900.1"/>
    </source>
</evidence>
<sequence length="133" mass="15542">MLAAQFQCSPSGIRKLIKRCLDQLAKHPGRPRKTTHVMDRNIIRASREDPRRTSTDIQVVVTSPNEPVPSRRTIRRRLQAQGLHGRRPVKKPFISEKNRRSRVEWAKAHLSWGRQEWAKHVWSDESKFNLFGS</sequence>
<evidence type="ECO:0000259" key="3">
    <source>
        <dbReference type="Pfam" id="PF01498"/>
    </source>
</evidence>
<keyword evidence="5" id="KW-1185">Reference proteome</keyword>
<dbReference type="InterPro" id="IPR036397">
    <property type="entry name" value="RNaseH_sf"/>
</dbReference>
<dbReference type="SUPFAM" id="SSF46689">
    <property type="entry name" value="Homeodomain-like"/>
    <property type="match status" value="1"/>
</dbReference>
<accession>E3MA47</accession>
<dbReference type="Pfam" id="PF01498">
    <property type="entry name" value="HTH_Tnp_Tc3_2"/>
    <property type="match status" value="1"/>
</dbReference>
<feature type="domain" description="Transposase Tc1-like" evidence="3">
    <location>
        <begin position="39"/>
        <end position="110"/>
    </location>
</feature>
<dbReference type="AlphaFoldDB" id="E3MA47"/>
<dbReference type="STRING" id="31234.E3MA47"/>
<dbReference type="InterPro" id="IPR002492">
    <property type="entry name" value="Transposase_Tc1-like"/>
</dbReference>
<comment type="subcellular location">
    <subcellularLocation>
        <location evidence="1">Nucleus</location>
    </subcellularLocation>
</comment>
<dbReference type="Gene3D" id="3.30.420.10">
    <property type="entry name" value="Ribonuclease H-like superfamily/Ribonuclease H"/>
    <property type="match status" value="1"/>
</dbReference>
<feature type="non-terminal residue" evidence="4">
    <location>
        <position position="133"/>
    </location>
</feature>
<name>E3MA47_CAERE</name>
<feature type="region of interest" description="Disordered" evidence="2">
    <location>
        <begin position="27"/>
        <end position="54"/>
    </location>
</feature>